<organism evidence="1 2">
    <name type="scientific">Romanomermis culicivorax</name>
    <name type="common">Nematode worm</name>
    <dbReference type="NCBI Taxonomy" id="13658"/>
    <lineage>
        <taxon>Eukaryota</taxon>
        <taxon>Metazoa</taxon>
        <taxon>Ecdysozoa</taxon>
        <taxon>Nematoda</taxon>
        <taxon>Enoplea</taxon>
        <taxon>Dorylaimia</taxon>
        <taxon>Mermithida</taxon>
        <taxon>Mermithoidea</taxon>
        <taxon>Mermithidae</taxon>
        <taxon>Romanomermis</taxon>
    </lineage>
</organism>
<proteinExistence type="predicted"/>
<name>A0A915IH52_ROMCU</name>
<sequence length="79" mass="9353">MPANPGANWHKCPWTEKHWKLKRCPKFSSSIPEFFVNAETYYKTCFTVIQRNRRNTEYCSMLNDFTSTGFLGCKDESIY</sequence>
<evidence type="ECO:0000313" key="2">
    <source>
        <dbReference type="WBParaSite" id="nRc.2.0.1.t12686-RA"/>
    </source>
</evidence>
<protein>
    <submittedName>
        <fullName evidence="2">Uncharacterized protein</fullName>
    </submittedName>
</protein>
<dbReference type="Proteomes" id="UP000887565">
    <property type="component" value="Unplaced"/>
</dbReference>
<accession>A0A915IH52</accession>
<dbReference type="WBParaSite" id="nRc.2.0.1.t12686-RA">
    <property type="protein sequence ID" value="nRc.2.0.1.t12686-RA"/>
    <property type="gene ID" value="nRc.2.0.1.g12686"/>
</dbReference>
<dbReference type="AlphaFoldDB" id="A0A915IH52"/>
<evidence type="ECO:0000313" key="1">
    <source>
        <dbReference type="Proteomes" id="UP000887565"/>
    </source>
</evidence>
<reference evidence="2" key="1">
    <citation type="submission" date="2022-11" db="UniProtKB">
        <authorList>
            <consortium name="WormBaseParasite"/>
        </authorList>
    </citation>
    <scope>IDENTIFICATION</scope>
</reference>
<keyword evidence="1" id="KW-1185">Reference proteome</keyword>